<evidence type="ECO:0000256" key="7">
    <source>
        <dbReference type="ARBA" id="ARBA00023326"/>
    </source>
</evidence>
<dbReference type="InterPro" id="IPR008928">
    <property type="entry name" value="6-hairpin_glycosidase_sf"/>
</dbReference>
<evidence type="ECO:0000256" key="9">
    <source>
        <dbReference type="RuleBase" id="RU361167"/>
    </source>
</evidence>
<evidence type="ECO:0000256" key="4">
    <source>
        <dbReference type="ARBA" id="ARBA00022801"/>
    </source>
</evidence>
<evidence type="ECO:0000256" key="10">
    <source>
        <dbReference type="SAM" id="SignalP"/>
    </source>
</evidence>
<keyword evidence="3 10" id="KW-0732">Signal</keyword>
<comment type="caution">
    <text evidence="11">The sequence shown here is derived from an EMBL/GenBank/DDBJ whole genome shotgun (WGS) entry which is preliminary data.</text>
</comment>
<evidence type="ECO:0000256" key="5">
    <source>
        <dbReference type="ARBA" id="ARBA00023001"/>
    </source>
</evidence>
<keyword evidence="7 9" id="KW-0119">Carbohydrate metabolism</keyword>
<keyword evidence="12" id="KW-1185">Reference proteome</keyword>
<dbReference type="PROSITE" id="PS00812">
    <property type="entry name" value="GLYCOSYL_HYDROL_F8"/>
    <property type="match status" value="1"/>
</dbReference>
<evidence type="ECO:0000256" key="6">
    <source>
        <dbReference type="ARBA" id="ARBA00023295"/>
    </source>
</evidence>
<reference evidence="11 12" key="1">
    <citation type="submission" date="2020-03" db="EMBL/GenBank/DDBJ databases">
        <title>Roseomonas selenitidurans sp. nov. isolated from soil.</title>
        <authorList>
            <person name="Liu H."/>
        </authorList>
    </citation>
    <scope>NUCLEOTIDE SEQUENCE [LARGE SCALE GENOMIC DNA]</scope>
    <source>
        <strain evidence="11 12">JCM 15073</strain>
    </source>
</reference>
<feature type="chain" id="PRO_5047072192" description="Glucanase" evidence="10">
    <location>
        <begin position="25"/>
        <end position="370"/>
    </location>
</feature>
<dbReference type="EC" id="3.2.1.-" evidence="9"/>
<keyword evidence="7 9" id="KW-0624">Polysaccharide degradation</keyword>
<name>A0ABX1F0F7_9PROT</name>
<evidence type="ECO:0000256" key="8">
    <source>
        <dbReference type="PROSITE-ProRule" id="PRU10058"/>
    </source>
</evidence>
<protein>
    <recommendedName>
        <fullName evidence="9">Glucanase</fullName>
        <ecNumber evidence="9">3.2.1.-</ecNumber>
    </recommendedName>
</protein>
<dbReference type="Pfam" id="PF01270">
    <property type="entry name" value="Glyco_hydro_8"/>
    <property type="match status" value="1"/>
</dbReference>
<keyword evidence="5" id="KW-0136">Cellulose degradation</keyword>
<gene>
    <name evidence="11" type="ORF">HB662_13385</name>
</gene>
<keyword evidence="4 9" id="KW-0378">Hydrolase</keyword>
<proteinExistence type="inferred from homology"/>
<dbReference type="PRINTS" id="PR00735">
    <property type="entry name" value="GLHYDRLASE8"/>
</dbReference>
<accession>A0ABX1F0F7</accession>
<dbReference type="SUPFAM" id="SSF48208">
    <property type="entry name" value="Six-hairpin glycosidases"/>
    <property type="match status" value="1"/>
</dbReference>
<dbReference type="InterPro" id="IPR019834">
    <property type="entry name" value="Glyco_hydro_8_CS"/>
</dbReference>
<evidence type="ECO:0000313" key="11">
    <source>
        <dbReference type="EMBL" id="NKE45778.1"/>
    </source>
</evidence>
<dbReference type="Proteomes" id="UP000765160">
    <property type="component" value="Unassembled WGS sequence"/>
</dbReference>
<dbReference type="InterPro" id="IPR012341">
    <property type="entry name" value="6hp_glycosidase-like_sf"/>
</dbReference>
<comment type="similarity">
    <text evidence="2 9">Belongs to the glycosyl hydrolase 8 (cellulase D) family.</text>
</comment>
<evidence type="ECO:0000256" key="3">
    <source>
        <dbReference type="ARBA" id="ARBA00022729"/>
    </source>
</evidence>
<organism evidence="11 12">
    <name type="scientific">Falsiroseomonas frigidaquae</name>
    <dbReference type="NCBI Taxonomy" id="487318"/>
    <lineage>
        <taxon>Bacteria</taxon>
        <taxon>Pseudomonadati</taxon>
        <taxon>Pseudomonadota</taxon>
        <taxon>Alphaproteobacteria</taxon>
        <taxon>Acetobacterales</taxon>
        <taxon>Roseomonadaceae</taxon>
        <taxon>Falsiroseomonas</taxon>
    </lineage>
</organism>
<feature type="signal peptide" evidence="10">
    <location>
        <begin position="1"/>
        <end position="24"/>
    </location>
</feature>
<dbReference type="EMBL" id="JAAVTX010000004">
    <property type="protein sequence ID" value="NKE45778.1"/>
    <property type="molecule type" value="Genomic_DNA"/>
</dbReference>
<evidence type="ECO:0000256" key="2">
    <source>
        <dbReference type="ARBA" id="ARBA00009209"/>
    </source>
</evidence>
<dbReference type="InterPro" id="IPR002037">
    <property type="entry name" value="Glyco_hydro_8"/>
</dbReference>
<evidence type="ECO:0000256" key="1">
    <source>
        <dbReference type="ARBA" id="ARBA00000966"/>
    </source>
</evidence>
<dbReference type="Gene3D" id="1.50.10.10">
    <property type="match status" value="1"/>
</dbReference>
<sequence>MTPLARRTLLAAATAALVLTPACGESWAPVPVVTTQDDPAAQWRAFRDRFMTAEGRVVDNGNGGISHSEGQGYAMLFAEAFEDRPAFERAYHWARTNLRRPDGLYAWRFRPQAALPVEDANNATDGDLYIAWALLRAADRWLEPAWRREGQRMAQTILQKLVLEVEGRTVLLPAVFGFQHADRVVVNPSYYAFPALAALNRAVPDRAWGRLMDDGLQMMRGMRYGRWGLPADWVEIGRGRAAGAMQPAQGWPARFSFDAVRVPLHLAWAGLTTEPALRAATQFWNDPWMASRPAWADLRNGHVAPYAAPPGIEAVADVTTASGLSRAITRPLPGVAAAPDYYSAALAMLSRLALRENPRMLLTAHAQRAA</sequence>
<comment type="catalytic activity">
    <reaction evidence="1">
        <text>Endohydrolysis of (1-&gt;4)-beta-D-glucosidic linkages in cellulose, lichenin and cereal beta-D-glucans.</text>
        <dbReference type="EC" id="3.2.1.4"/>
    </reaction>
</comment>
<keyword evidence="6 9" id="KW-0326">Glycosidase</keyword>
<dbReference type="GO" id="GO:0016787">
    <property type="term" value="F:hydrolase activity"/>
    <property type="evidence" value="ECO:0007669"/>
    <property type="project" value="UniProtKB-KW"/>
</dbReference>
<feature type="active site" description="Nucleophile" evidence="8">
    <location>
        <position position="125"/>
    </location>
</feature>
<evidence type="ECO:0000313" key="12">
    <source>
        <dbReference type="Proteomes" id="UP000765160"/>
    </source>
</evidence>